<dbReference type="PROSITE" id="PS50871">
    <property type="entry name" value="C1Q"/>
    <property type="match status" value="1"/>
</dbReference>
<dbReference type="InterPro" id="IPR008983">
    <property type="entry name" value="Tumour_necrosis_fac-like_dom"/>
</dbReference>
<dbReference type="Gene3D" id="2.60.120.40">
    <property type="match status" value="1"/>
</dbReference>
<dbReference type="InterPro" id="IPR050822">
    <property type="entry name" value="Cerebellin_Synaptic_Org"/>
</dbReference>
<keyword evidence="4" id="KW-0175">Coiled coil</keyword>
<dbReference type="PANTHER" id="PTHR22923:SF102">
    <property type="entry name" value="CEREBELLIN 13-RELATED"/>
    <property type="match status" value="1"/>
</dbReference>
<reference evidence="6" key="1">
    <citation type="journal article" date="2023" name="Front. Mar. Sci.">
        <title>A new Merluccius polli reference genome to investigate the effects of global change in West African waters.</title>
        <authorList>
            <person name="Mateo J.L."/>
            <person name="Blanco-Fernandez C."/>
            <person name="Garcia-Vazquez E."/>
            <person name="Machado-Schiaffino G."/>
        </authorList>
    </citation>
    <scope>NUCLEOTIDE SEQUENCE</scope>
    <source>
        <strain evidence="6">C29</strain>
        <tissue evidence="6">Fin</tissue>
    </source>
</reference>
<dbReference type="InterPro" id="IPR001073">
    <property type="entry name" value="C1q_dom"/>
</dbReference>
<comment type="subcellular location">
    <subcellularLocation>
        <location evidence="1">Secreted</location>
    </subcellularLocation>
</comment>
<dbReference type="SMART" id="SM00110">
    <property type="entry name" value="C1Q"/>
    <property type="match status" value="1"/>
</dbReference>
<sequence length="230" mass="25463">MAARLAAGESQREALESRLDAEEAILETLKTESSAELSVLDARMDTSEKQTASVDARAGVLSRLWAELHTNATVMESKMDRTKEHLDQWMSQNHDPTRVAFSAGLTDSGAVGPFADETTLVYSKTLTNIGQAYNQTTGIFRAPVRGLYCFLFTVADFLNGYRGVYLYRNAQRVFFSLELNAHGGYASSSTGVPLLLEAGDNVYLRLPGSYRLYDDNRNFSLFSGFLLFPL</sequence>
<dbReference type="SUPFAM" id="SSF49842">
    <property type="entry name" value="TNF-like"/>
    <property type="match status" value="1"/>
</dbReference>
<accession>A0AA47MI18</accession>
<evidence type="ECO:0000256" key="4">
    <source>
        <dbReference type="SAM" id="Coils"/>
    </source>
</evidence>
<evidence type="ECO:0000259" key="5">
    <source>
        <dbReference type="PROSITE" id="PS50871"/>
    </source>
</evidence>
<dbReference type="EMBL" id="JAOPHQ010004035">
    <property type="protein sequence ID" value="KAK0140669.1"/>
    <property type="molecule type" value="Genomic_DNA"/>
</dbReference>
<evidence type="ECO:0000313" key="6">
    <source>
        <dbReference type="EMBL" id="KAK0140669.1"/>
    </source>
</evidence>
<dbReference type="Proteomes" id="UP001174136">
    <property type="component" value="Unassembled WGS sequence"/>
</dbReference>
<keyword evidence="3" id="KW-0732">Signal</keyword>
<evidence type="ECO:0000256" key="3">
    <source>
        <dbReference type="ARBA" id="ARBA00022729"/>
    </source>
</evidence>
<dbReference type="PANTHER" id="PTHR22923">
    <property type="entry name" value="CEREBELLIN-RELATED"/>
    <property type="match status" value="1"/>
</dbReference>
<protein>
    <submittedName>
        <fullName evidence="6">Complement C1q-like protein 2</fullName>
    </submittedName>
</protein>
<feature type="domain" description="C1q" evidence="5">
    <location>
        <begin position="94"/>
        <end position="230"/>
    </location>
</feature>
<evidence type="ECO:0000256" key="2">
    <source>
        <dbReference type="ARBA" id="ARBA00022525"/>
    </source>
</evidence>
<keyword evidence="7" id="KW-1185">Reference proteome</keyword>
<name>A0AA47MI18_MERPO</name>
<proteinExistence type="predicted"/>
<evidence type="ECO:0000313" key="7">
    <source>
        <dbReference type="Proteomes" id="UP001174136"/>
    </source>
</evidence>
<organism evidence="6 7">
    <name type="scientific">Merluccius polli</name>
    <name type="common">Benguela hake</name>
    <name type="synonym">Merluccius cadenati</name>
    <dbReference type="NCBI Taxonomy" id="89951"/>
    <lineage>
        <taxon>Eukaryota</taxon>
        <taxon>Metazoa</taxon>
        <taxon>Chordata</taxon>
        <taxon>Craniata</taxon>
        <taxon>Vertebrata</taxon>
        <taxon>Euteleostomi</taxon>
        <taxon>Actinopterygii</taxon>
        <taxon>Neopterygii</taxon>
        <taxon>Teleostei</taxon>
        <taxon>Neoteleostei</taxon>
        <taxon>Acanthomorphata</taxon>
        <taxon>Zeiogadaria</taxon>
        <taxon>Gadariae</taxon>
        <taxon>Gadiformes</taxon>
        <taxon>Gadoidei</taxon>
        <taxon>Merlucciidae</taxon>
        <taxon>Merluccius</taxon>
    </lineage>
</organism>
<gene>
    <name evidence="6" type="primary">C1QL2_0</name>
    <name evidence="6" type="ORF">N1851_022339</name>
</gene>
<dbReference type="AlphaFoldDB" id="A0AA47MI18"/>
<dbReference type="PRINTS" id="PR00007">
    <property type="entry name" value="COMPLEMNTC1Q"/>
</dbReference>
<dbReference type="GO" id="GO:0005576">
    <property type="term" value="C:extracellular region"/>
    <property type="evidence" value="ECO:0007669"/>
    <property type="project" value="UniProtKB-SubCell"/>
</dbReference>
<comment type="caution">
    <text evidence="6">The sequence shown here is derived from an EMBL/GenBank/DDBJ whole genome shotgun (WGS) entry which is preliminary data.</text>
</comment>
<feature type="coiled-coil region" evidence="4">
    <location>
        <begin position="5"/>
        <end position="32"/>
    </location>
</feature>
<keyword evidence="2" id="KW-0964">Secreted</keyword>
<evidence type="ECO:0000256" key="1">
    <source>
        <dbReference type="ARBA" id="ARBA00004613"/>
    </source>
</evidence>
<dbReference type="Pfam" id="PF00386">
    <property type="entry name" value="C1q"/>
    <property type="match status" value="1"/>
</dbReference>